<dbReference type="Gene3D" id="3.40.640.10">
    <property type="entry name" value="Type I PLP-dependent aspartate aminotransferase-like (Major domain)"/>
    <property type="match status" value="1"/>
</dbReference>
<dbReference type="Pfam" id="PF00155">
    <property type="entry name" value="Aminotran_1_2"/>
    <property type="match status" value="1"/>
</dbReference>
<dbReference type="EMBL" id="KM113417">
    <property type="protein sequence ID" value="AIT70235.1"/>
    <property type="molecule type" value="mRNA"/>
</dbReference>
<dbReference type="InterPro" id="IPR004839">
    <property type="entry name" value="Aminotransferase_I/II_large"/>
</dbReference>
<gene>
    <name evidence="7" type="primary">ast</name>
</gene>
<feature type="domain" description="Aminotransferase class I/classII large" evidence="6">
    <location>
        <begin position="44"/>
        <end position="412"/>
    </location>
</feature>
<dbReference type="InterPro" id="IPR015422">
    <property type="entry name" value="PyrdxlP-dep_Trfase_small"/>
</dbReference>
<reference evidence="7" key="1">
    <citation type="journal article" date="2014" name="PLoS ONE">
        <title>Phylogeny of c4-photosynthesis enzymes based on algal transcriptomic and genomic data supports an archaeal/proteobacterial origin and multiple duplication for most c4-related genes.</title>
        <authorList>
            <person name="Chi S."/>
            <person name="Wu S."/>
            <person name="Yu J."/>
            <person name="Wang X."/>
            <person name="Tang X."/>
            <person name="Liu T."/>
        </authorList>
    </citation>
    <scope>NUCLEOTIDE SEQUENCE</scope>
    <source>
        <strain evidence="7">RWXW-2074798</strain>
    </source>
</reference>
<evidence type="ECO:0000256" key="3">
    <source>
        <dbReference type="ARBA" id="ARBA00022576"/>
    </source>
</evidence>
<dbReference type="GO" id="GO:0005737">
    <property type="term" value="C:cytoplasm"/>
    <property type="evidence" value="ECO:0007669"/>
    <property type="project" value="TreeGrafter"/>
</dbReference>
<dbReference type="PANTHER" id="PTHR43807">
    <property type="entry name" value="FI04487P"/>
    <property type="match status" value="1"/>
</dbReference>
<keyword evidence="4 7" id="KW-0808">Transferase</keyword>
<proteinExistence type="evidence at transcript level"/>
<dbReference type="GO" id="GO:0030170">
    <property type="term" value="F:pyridoxal phosphate binding"/>
    <property type="evidence" value="ECO:0007669"/>
    <property type="project" value="InterPro"/>
</dbReference>
<dbReference type="GO" id="GO:0016212">
    <property type="term" value="F:kynurenine-oxoglutarate transaminase activity"/>
    <property type="evidence" value="ECO:0007669"/>
    <property type="project" value="TreeGrafter"/>
</dbReference>
<dbReference type="InterPro" id="IPR051326">
    <property type="entry name" value="Kynurenine-oxoglutarate_AT"/>
</dbReference>
<dbReference type="CDD" id="cd00609">
    <property type="entry name" value="AAT_like"/>
    <property type="match status" value="1"/>
</dbReference>
<dbReference type="InterPro" id="IPR004838">
    <property type="entry name" value="NHTrfase_class1_PyrdxlP-BS"/>
</dbReference>
<evidence type="ECO:0000259" key="6">
    <source>
        <dbReference type="Pfam" id="PF00155"/>
    </source>
</evidence>
<sequence length="426" mass="46579">MASNAVIQNGGIPPLSDMIQAEFDFDKTSTIWKELLVLARQPGVCNLGQGCPDYNGHQVAREAAVQAMLDPDKSALNQYSMPAGLKSLQDAVCAYYNNVYGLREGQAKRAITPENVLITVGATEGLYNSMKALVGPGDEVILFNPGFPFYLPMIRLMGATPVFVELDGPDFAPDLEKFEKAITPKTRVLLLNSPHNPCGHCYTKEEIEGFARLALKYNLFVLSDEVYENTTFGDAKHLRLADEEGMFERTITLCSASKLFSLTGWRVGWALSTPELLKGLNVSHCMTSYCAPTPLQHGLAVALEAEDGTFEGIPKLVEGNAELLGSALREKGFGVTQPEGGHFLVADTSPLGLKGVECAKLMLANAKVSVVPGIIFYFADPNADETVDIDRPLLRFALCKRRDTIEEAVRRIRQMTFPPIPPPEIH</sequence>
<dbReference type="PANTHER" id="PTHR43807:SF20">
    <property type="entry name" value="FI04487P"/>
    <property type="match status" value="1"/>
</dbReference>
<protein>
    <submittedName>
        <fullName evidence="7">Aspartate aminotransferase</fullName>
    </submittedName>
</protein>
<keyword evidence="5" id="KW-0663">Pyridoxal phosphate</keyword>
<name>A0A097IUU4_9PHAE</name>
<dbReference type="InterPro" id="IPR015421">
    <property type="entry name" value="PyrdxlP-dep_Trfase_major"/>
</dbReference>
<evidence type="ECO:0000256" key="2">
    <source>
        <dbReference type="ARBA" id="ARBA00007441"/>
    </source>
</evidence>
<comment type="cofactor">
    <cofactor evidence="1">
        <name>pyridoxal 5'-phosphate</name>
        <dbReference type="ChEBI" id="CHEBI:597326"/>
    </cofactor>
</comment>
<keyword evidence="3 7" id="KW-0032">Aminotransferase</keyword>
<dbReference type="FunFam" id="3.40.640.10:FF:000033">
    <property type="entry name" value="Aspartate aminotransferase"/>
    <property type="match status" value="1"/>
</dbReference>
<dbReference type="Gene3D" id="3.90.1150.10">
    <property type="entry name" value="Aspartate Aminotransferase, domain 1"/>
    <property type="match status" value="1"/>
</dbReference>
<accession>A0A097IUU4</accession>
<evidence type="ECO:0000256" key="5">
    <source>
        <dbReference type="ARBA" id="ARBA00022898"/>
    </source>
</evidence>
<evidence type="ECO:0000256" key="1">
    <source>
        <dbReference type="ARBA" id="ARBA00001933"/>
    </source>
</evidence>
<dbReference type="AlphaFoldDB" id="A0A097IUU4"/>
<dbReference type="GO" id="GO:0033854">
    <property type="term" value="F:glutamate-prephenate aminotransferase activity"/>
    <property type="evidence" value="ECO:0007669"/>
    <property type="project" value="UniProtKB-ARBA"/>
</dbReference>
<dbReference type="InterPro" id="IPR015424">
    <property type="entry name" value="PyrdxlP-dep_Trfase"/>
</dbReference>
<organism evidence="7">
    <name type="scientific">Sargassum horneri</name>
    <dbReference type="NCBI Taxonomy" id="74089"/>
    <lineage>
        <taxon>Eukaryota</taxon>
        <taxon>Sar</taxon>
        <taxon>Stramenopiles</taxon>
        <taxon>Ochrophyta</taxon>
        <taxon>PX clade</taxon>
        <taxon>Phaeophyceae</taxon>
        <taxon>Fucales</taxon>
        <taxon>Sargassaceae</taxon>
        <taxon>Sargassum</taxon>
    </lineage>
</organism>
<evidence type="ECO:0000313" key="7">
    <source>
        <dbReference type="EMBL" id="AIT70235.1"/>
    </source>
</evidence>
<dbReference type="SUPFAM" id="SSF53383">
    <property type="entry name" value="PLP-dependent transferases"/>
    <property type="match status" value="1"/>
</dbReference>
<dbReference type="GO" id="GO:0033853">
    <property type="term" value="F:aspartate-prephenate aminotransferase activity"/>
    <property type="evidence" value="ECO:0007669"/>
    <property type="project" value="UniProtKB-ARBA"/>
</dbReference>
<evidence type="ECO:0000256" key="4">
    <source>
        <dbReference type="ARBA" id="ARBA00022679"/>
    </source>
</evidence>
<dbReference type="PROSITE" id="PS00105">
    <property type="entry name" value="AA_TRANSFER_CLASS_1"/>
    <property type="match status" value="1"/>
</dbReference>
<comment type="similarity">
    <text evidence="2">Belongs to the class-I pyridoxal-phosphate-dependent aminotransferase family.</text>
</comment>